<feature type="transmembrane region" description="Helical" evidence="1">
    <location>
        <begin position="174"/>
        <end position="192"/>
    </location>
</feature>
<dbReference type="Proteomes" id="UP000231503">
    <property type="component" value="Unassembled WGS sequence"/>
</dbReference>
<accession>A0A2H0TD29</accession>
<feature type="transmembrane region" description="Helical" evidence="1">
    <location>
        <begin position="224"/>
        <end position="243"/>
    </location>
</feature>
<evidence type="ECO:0000313" key="2">
    <source>
        <dbReference type="EMBL" id="PIR69466.1"/>
    </source>
</evidence>
<feature type="transmembrane region" description="Helical" evidence="1">
    <location>
        <begin position="66"/>
        <end position="85"/>
    </location>
</feature>
<dbReference type="Pfam" id="PF07136">
    <property type="entry name" value="DUF1385"/>
    <property type="match status" value="1"/>
</dbReference>
<keyword evidence="1" id="KW-0472">Membrane</keyword>
<evidence type="ECO:0000256" key="1">
    <source>
        <dbReference type="SAM" id="Phobius"/>
    </source>
</evidence>
<dbReference type="InterPro" id="IPR010787">
    <property type="entry name" value="DUF1385"/>
</dbReference>
<dbReference type="AlphaFoldDB" id="A0A2H0TD29"/>
<evidence type="ECO:0000313" key="3">
    <source>
        <dbReference type="Proteomes" id="UP000231503"/>
    </source>
</evidence>
<sequence length="283" mass="32119">MITSIFGCVGKSSVRVGGESTEDGFRLTIYKRFEGSPVASLFFKTSHYDGIRRMLDVSSALKNHDIVLVVGTISLSLCAASLLLLSPQKLWTARFLAMIFILFVSFIVTRNLSIFFYIARMPGFSNLKEWHACEHKIVTLIEDGRIPTRRNMKKAPMTLINCGTSIVINSTQQHISMLVLIFYMLGIIPFSAPLVTGFLFFFLSCIFLSLYIAVFGNYLRLNPVLLIVSAIFLFPALILPMLGERILLLKHPSEEKIEAAVTEMYDFITEHTEIWRFFHPQED</sequence>
<organism evidence="2 3">
    <name type="scientific">Candidatus Niyogibacteria bacterium CG10_big_fil_rev_8_21_14_0_10_46_36</name>
    <dbReference type="NCBI Taxonomy" id="1974726"/>
    <lineage>
        <taxon>Bacteria</taxon>
        <taxon>Candidatus Niyogiibacteriota</taxon>
    </lineage>
</organism>
<gene>
    <name evidence="2" type="ORF">COU47_02715</name>
</gene>
<protein>
    <submittedName>
        <fullName evidence="2">Uncharacterized protein</fullName>
    </submittedName>
</protein>
<proteinExistence type="predicted"/>
<feature type="transmembrane region" description="Helical" evidence="1">
    <location>
        <begin position="97"/>
        <end position="119"/>
    </location>
</feature>
<reference evidence="3" key="1">
    <citation type="submission" date="2017-09" db="EMBL/GenBank/DDBJ databases">
        <title>Depth-based differentiation of microbial function through sediment-hosted aquifers and enrichment of novel symbionts in the deep terrestrial subsurface.</title>
        <authorList>
            <person name="Probst A.J."/>
            <person name="Ladd B."/>
            <person name="Jarett J.K."/>
            <person name="Geller-Mcgrath D.E."/>
            <person name="Sieber C.M.K."/>
            <person name="Emerson J.B."/>
            <person name="Anantharaman K."/>
            <person name="Thomas B.C."/>
            <person name="Malmstrom R."/>
            <person name="Stieglmeier M."/>
            <person name="Klingl A."/>
            <person name="Woyke T."/>
            <person name="Ryan C.M."/>
            <person name="Banfield J.F."/>
        </authorList>
    </citation>
    <scope>NUCLEOTIDE SEQUENCE [LARGE SCALE GENOMIC DNA]</scope>
</reference>
<name>A0A2H0TD29_9BACT</name>
<comment type="caution">
    <text evidence="2">The sequence shown here is derived from an EMBL/GenBank/DDBJ whole genome shotgun (WGS) entry which is preliminary data.</text>
</comment>
<keyword evidence="1" id="KW-1133">Transmembrane helix</keyword>
<dbReference type="EMBL" id="PFCO01000006">
    <property type="protein sequence ID" value="PIR69466.1"/>
    <property type="molecule type" value="Genomic_DNA"/>
</dbReference>
<keyword evidence="1" id="KW-0812">Transmembrane</keyword>
<feature type="transmembrane region" description="Helical" evidence="1">
    <location>
        <begin position="199"/>
        <end position="218"/>
    </location>
</feature>